<feature type="compositionally biased region" description="Polar residues" evidence="1">
    <location>
        <begin position="499"/>
        <end position="518"/>
    </location>
</feature>
<feature type="compositionally biased region" description="Low complexity" evidence="1">
    <location>
        <begin position="465"/>
        <end position="481"/>
    </location>
</feature>
<protein>
    <submittedName>
        <fullName evidence="2">Uncharacterized protein</fullName>
    </submittedName>
</protein>
<reference evidence="2 3" key="1">
    <citation type="submission" date="2013-07" db="EMBL/GenBank/DDBJ databases">
        <title>The Genome Sequence of Cryptococcus heveanensis BCC8398.</title>
        <authorList>
            <consortium name="The Broad Institute Genome Sequencing Platform"/>
            <person name="Cuomo C."/>
            <person name="Litvintseva A."/>
            <person name="Chen Y."/>
            <person name="Heitman J."/>
            <person name="Sun S."/>
            <person name="Springer D."/>
            <person name="Dromer F."/>
            <person name="Young S.K."/>
            <person name="Zeng Q."/>
            <person name="Gargeya S."/>
            <person name="Fitzgerald M."/>
            <person name="Abouelleil A."/>
            <person name="Alvarado L."/>
            <person name="Berlin A.M."/>
            <person name="Chapman S.B."/>
            <person name="Dewar J."/>
            <person name="Goldberg J."/>
            <person name="Griggs A."/>
            <person name="Gujja S."/>
            <person name="Hansen M."/>
            <person name="Howarth C."/>
            <person name="Imamovic A."/>
            <person name="Larimer J."/>
            <person name="McCowan C."/>
            <person name="Murphy C."/>
            <person name="Pearson M."/>
            <person name="Priest M."/>
            <person name="Roberts A."/>
            <person name="Saif S."/>
            <person name="Shea T."/>
            <person name="Sykes S."/>
            <person name="Wortman J."/>
            <person name="Nusbaum C."/>
            <person name="Birren B."/>
        </authorList>
    </citation>
    <scope>NUCLEOTIDE SEQUENCE [LARGE SCALE GENOMIC DNA]</scope>
    <source>
        <strain evidence="2 3">BCC8398</strain>
    </source>
</reference>
<organism evidence="2 3">
    <name type="scientific">Kwoniella heveanensis BCC8398</name>
    <dbReference type="NCBI Taxonomy" id="1296120"/>
    <lineage>
        <taxon>Eukaryota</taxon>
        <taxon>Fungi</taxon>
        <taxon>Dikarya</taxon>
        <taxon>Basidiomycota</taxon>
        <taxon>Agaricomycotina</taxon>
        <taxon>Tremellomycetes</taxon>
        <taxon>Tremellales</taxon>
        <taxon>Cryptococcaceae</taxon>
        <taxon>Kwoniella</taxon>
    </lineage>
</organism>
<proteinExistence type="predicted"/>
<name>A0A1B9GQ21_9TREE</name>
<feature type="compositionally biased region" description="Basic and acidic residues" evidence="1">
    <location>
        <begin position="23"/>
        <end position="32"/>
    </location>
</feature>
<reference evidence="3" key="2">
    <citation type="submission" date="2013-12" db="EMBL/GenBank/DDBJ databases">
        <title>Evolution of pathogenesis and genome organization in the Tremellales.</title>
        <authorList>
            <person name="Cuomo C."/>
            <person name="Litvintseva A."/>
            <person name="Heitman J."/>
            <person name="Chen Y."/>
            <person name="Sun S."/>
            <person name="Springer D."/>
            <person name="Dromer F."/>
            <person name="Young S."/>
            <person name="Zeng Q."/>
            <person name="Chapman S."/>
            <person name="Gujja S."/>
            <person name="Saif S."/>
            <person name="Birren B."/>
        </authorList>
    </citation>
    <scope>NUCLEOTIDE SEQUENCE [LARGE SCALE GENOMIC DNA]</scope>
    <source>
        <strain evidence="3">BCC8398</strain>
    </source>
</reference>
<feature type="compositionally biased region" description="Basic and acidic residues" evidence="1">
    <location>
        <begin position="1"/>
        <end position="15"/>
    </location>
</feature>
<keyword evidence="3" id="KW-1185">Reference proteome</keyword>
<evidence type="ECO:0000313" key="2">
    <source>
        <dbReference type="EMBL" id="OCF33107.1"/>
    </source>
</evidence>
<feature type="region of interest" description="Disordered" evidence="1">
    <location>
        <begin position="439"/>
        <end position="525"/>
    </location>
</feature>
<evidence type="ECO:0000256" key="1">
    <source>
        <dbReference type="SAM" id="MobiDB-lite"/>
    </source>
</evidence>
<dbReference type="Proteomes" id="UP000092666">
    <property type="component" value="Unassembled WGS sequence"/>
</dbReference>
<dbReference type="AlphaFoldDB" id="A0A1B9GQ21"/>
<gene>
    <name evidence="2" type="ORF">I316_05152</name>
</gene>
<evidence type="ECO:0000313" key="3">
    <source>
        <dbReference type="Proteomes" id="UP000092666"/>
    </source>
</evidence>
<sequence>MSEHSDRCSFIDGRGHPTTHSGGRNDADRDISGPRAFYVPLYTDENADPIEAHQQAHLSGIADMFCSMNSRGMMVGQLVITNTQGGTCSIDPPSEGNCPYRDCSSFVTVEAGSGGEDDDAHDDTDSVDQVIGDVRRTMHTADLERSISPSLCSRQPVTERWLNTKYLGFQTQKIPLSGTITHPATHFNSPPHPTDETQRTTRPERTIQGTAMALHTVMVPELTVPSNDPRRDLLSCFSEVGLKLEGTEDRVERLNEILGLSHGHSTVPDGSIPVNLYTRQRAGAQLGLGFRLNHGPNVGAFQQNSRLHFVRDDSVLRDEEDHWAMDAMHELYGGEEGLTVTCLTTLLVKGKVQSSSAVRPNQGEAGQRSFPVSVWTDGGLGLPKALTQFLDLTPDRGVSETSTPVRELSSTSSPPPSTLPDAGRLQRIGYMRQLLPTDTSWQTQLDIRPGPLPRSNDSIRGHGRTTQTQAATSTAQPSLTSHISRTRQSSSEHHVGNSEAASPSTLAPTSEQSQQTVQDFGVFQP</sequence>
<feature type="region of interest" description="Disordered" evidence="1">
    <location>
        <begin position="393"/>
        <end position="423"/>
    </location>
</feature>
<feature type="region of interest" description="Disordered" evidence="1">
    <location>
        <begin position="1"/>
        <end position="32"/>
    </location>
</feature>
<accession>A0A1B9GQ21</accession>
<dbReference type="EMBL" id="KV700127">
    <property type="protein sequence ID" value="OCF33107.1"/>
    <property type="molecule type" value="Genomic_DNA"/>
</dbReference>